<comment type="subcellular location">
    <subcellularLocation>
        <location evidence="1">Cell inner membrane</location>
        <topology evidence="1">Multi-pass membrane protein</topology>
    </subcellularLocation>
</comment>
<feature type="transmembrane region" description="Helical" evidence="7">
    <location>
        <begin position="279"/>
        <end position="301"/>
    </location>
</feature>
<evidence type="ECO:0000256" key="6">
    <source>
        <dbReference type="ARBA" id="ARBA00023136"/>
    </source>
</evidence>
<evidence type="ECO:0000256" key="7">
    <source>
        <dbReference type="SAM" id="Phobius"/>
    </source>
</evidence>
<dbReference type="SUPFAM" id="SSF103473">
    <property type="entry name" value="MFS general substrate transporter"/>
    <property type="match status" value="1"/>
</dbReference>
<organism evidence="8 9">
    <name type="scientific">Actinacidiphila paucisporea</name>
    <dbReference type="NCBI Taxonomy" id="310782"/>
    <lineage>
        <taxon>Bacteria</taxon>
        <taxon>Bacillati</taxon>
        <taxon>Actinomycetota</taxon>
        <taxon>Actinomycetes</taxon>
        <taxon>Kitasatosporales</taxon>
        <taxon>Streptomycetaceae</taxon>
        <taxon>Actinacidiphila</taxon>
    </lineage>
</organism>
<sequence length="420" mass="42616">MPDLRRSGSLTLLYLMRAADALASTTATYAIPLLVLITTGSTALTGIAFLLEWTPRLAAFTFAGALADRFGAARAFRITNFARAILVALAAALLTALPSAGAATTTVVLVFGAVSGLLAEVSFVAVETLAAEAGRRLDVEVHRLQAAQTGIDQGAVLVGPLLGGLLLLAGPSVLLAVVALLAMTAAAATQDDSVPEEGHRAPSSLVTGWRTLRRTPALAWLIGGLAASNLASGVLQAAAPITVIHRFHYSTADVGAVWSAAAVASLLTVIAARRAIDRWSVWPIGAVSAAVSTAACLGVALAPGFPAYTAAVAVLMAAEGALTVVLRTLRARLIPPTAFGSTLAVTIILVLLPLPVAGALVAAVPATGLPHLLLACALLQGLVLAACFAGLRRHRTACEAPPPQVLAAHRTDAVQPADAS</sequence>
<feature type="transmembrane region" description="Helical" evidence="7">
    <location>
        <begin position="218"/>
        <end position="243"/>
    </location>
</feature>
<protein>
    <submittedName>
        <fullName evidence="8">Major Facilitator Superfamily protein</fullName>
    </submittedName>
</protein>
<evidence type="ECO:0000313" key="8">
    <source>
        <dbReference type="EMBL" id="SHN23001.1"/>
    </source>
</evidence>
<keyword evidence="2" id="KW-0813">Transport</keyword>
<evidence type="ECO:0000256" key="5">
    <source>
        <dbReference type="ARBA" id="ARBA00022989"/>
    </source>
</evidence>
<dbReference type="AlphaFoldDB" id="A0A1M7PZ52"/>
<dbReference type="Proteomes" id="UP000184111">
    <property type="component" value="Unassembled WGS sequence"/>
</dbReference>
<dbReference type="InterPro" id="IPR011701">
    <property type="entry name" value="MFS"/>
</dbReference>
<feature type="transmembrane region" description="Helical" evidence="7">
    <location>
        <begin position="255"/>
        <end position="272"/>
    </location>
</feature>
<evidence type="ECO:0000256" key="3">
    <source>
        <dbReference type="ARBA" id="ARBA00022475"/>
    </source>
</evidence>
<reference evidence="8 9" key="1">
    <citation type="submission" date="2016-11" db="EMBL/GenBank/DDBJ databases">
        <authorList>
            <person name="Jaros S."/>
            <person name="Januszkiewicz K."/>
            <person name="Wedrychowicz H."/>
        </authorList>
    </citation>
    <scope>NUCLEOTIDE SEQUENCE [LARGE SCALE GENOMIC DNA]</scope>
    <source>
        <strain evidence="8 9">CGMCC 4.2025</strain>
    </source>
</reference>
<proteinExistence type="predicted"/>
<feature type="transmembrane region" description="Helical" evidence="7">
    <location>
        <begin position="161"/>
        <end position="183"/>
    </location>
</feature>
<dbReference type="PANTHER" id="PTHR23513">
    <property type="entry name" value="INTEGRAL MEMBRANE EFFLUX PROTEIN-RELATED"/>
    <property type="match status" value="1"/>
</dbReference>
<feature type="transmembrane region" description="Helical" evidence="7">
    <location>
        <begin position="84"/>
        <end position="114"/>
    </location>
</feature>
<dbReference type="Gene3D" id="1.20.1250.20">
    <property type="entry name" value="MFS general substrate transporter like domains"/>
    <property type="match status" value="2"/>
</dbReference>
<evidence type="ECO:0000256" key="2">
    <source>
        <dbReference type="ARBA" id="ARBA00022448"/>
    </source>
</evidence>
<dbReference type="EMBL" id="FRBI01000027">
    <property type="protein sequence ID" value="SHN23001.1"/>
    <property type="molecule type" value="Genomic_DNA"/>
</dbReference>
<feature type="transmembrane region" description="Helical" evidence="7">
    <location>
        <begin position="307"/>
        <end position="326"/>
    </location>
</feature>
<accession>A0A1M7PZ52</accession>
<dbReference type="GO" id="GO:0005886">
    <property type="term" value="C:plasma membrane"/>
    <property type="evidence" value="ECO:0007669"/>
    <property type="project" value="UniProtKB-SubCell"/>
</dbReference>
<evidence type="ECO:0000256" key="4">
    <source>
        <dbReference type="ARBA" id="ARBA00022692"/>
    </source>
</evidence>
<keyword evidence="9" id="KW-1185">Reference proteome</keyword>
<keyword evidence="3" id="KW-1003">Cell membrane</keyword>
<evidence type="ECO:0000313" key="9">
    <source>
        <dbReference type="Proteomes" id="UP000184111"/>
    </source>
</evidence>
<dbReference type="STRING" id="310782.SAMN05216499_12764"/>
<dbReference type="RefSeq" id="WP_235002581.1">
    <property type="nucleotide sequence ID" value="NZ_FRBI01000027.1"/>
</dbReference>
<keyword evidence="4 7" id="KW-0812">Transmembrane</keyword>
<feature type="transmembrane region" description="Helical" evidence="7">
    <location>
        <begin position="338"/>
        <end position="366"/>
    </location>
</feature>
<evidence type="ECO:0000256" key="1">
    <source>
        <dbReference type="ARBA" id="ARBA00004429"/>
    </source>
</evidence>
<keyword evidence="6 7" id="KW-0472">Membrane</keyword>
<dbReference type="InterPro" id="IPR036259">
    <property type="entry name" value="MFS_trans_sf"/>
</dbReference>
<dbReference type="GO" id="GO:0022857">
    <property type="term" value="F:transmembrane transporter activity"/>
    <property type="evidence" value="ECO:0007669"/>
    <property type="project" value="InterPro"/>
</dbReference>
<feature type="transmembrane region" description="Helical" evidence="7">
    <location>
        <begin position="33"/>
        <end position="51"/>
    </location>
</feature>
<dbReference type="Pfam" id="PF07690">
    <property type="entry name" value="MFS_1"/>
    <property type="match status" value="1"/>
</dbReference>
<feature type="transmembrane region" description="Helical" evidence="7">
    <location>
        <begin position="372"/>
        <end position="391"/>
    </location>
</feature>
<dbReference type="PANTHER" id="PTHR23513:SF9">
    <property type="entry name" value="ENTEROBACTIN EXPORTER ENTS"/>
    <property type="match status" value="1"/>
</dbReference>
<keyword evidence="5 7" id="KW-1133">Transmembrane helix</keyword>
<gene>
    <name evidence="8" type="ORF">SAMN05216499_12764</name>
</gene>
<name>A0A1M7PZ52_9ACTN</name>